<dbReference type="AlphaFoldDB" id="A0A517T5X9"/>
<dbReference type="PROSITE" id="PS50005">
    <property type="entry name" value="TPR"/>
    <property type="match status" value="3"/>
</dbReference>
<keyword evidence="3" id="KW-0449">Lipoprotein</keyword>
<reference evidence="3 4" key="1">
    <citation type="submission" date="2019-02" db="EMBL/GenBank/DDBJ databases">
        <title>Deep-cultivation of Planctomycetes and their phenomic and genomic characterization uncovers novel biology.</title>
        <authorList>
            <person name="Wiegand S."/>
            <person name="Jogler M."/>
            <person name="Boedeker C."/>
            <person name="Pinto D."/>
            <person name="Vollmers J."/>
            <person name="Rivas-Marin E."/>
            <person name="Kohn T."/>
            <person name="Peeters S.H."/>
            <person name="Heuer A."/>
            <person name="Rast P."/>
            <person name="Oberbeckmann S."/>
            <person name="Bunk B."/>
            <person name="Jeske O."/>
            <person name="Meyerdierks A."/>
            <person name="Storesund J.E."/>
            <person name="Kallscheuer N."/>
            <person name="Luecker S."/>
            <person name="Lage O.M."/>
            <person name="Pohl T."/>
            <person name="Merkel B.J."/>
            <person name="Hornburger P."/>
            <person name="Mueller R.-W."/>
            <person name="Bruemmer F."/>
            <person name="Labrenz M."/>
            <person name="Spormann A.M."/>
            <person name="Op den Camp H."/>
            <person name="Overmann J."/>
            <person name="Amann R."/>
            <person name="Jetten M.S.M."/>
            <person name="Mascher T."/>
            <person name="Medema M.H."/>
            <person name="Devos D.P."/>
            <person name="Kaster A.-K."/>
            <person name="Ovreas L."/>
            <person name="Rohde M."/>
            <person name="Galperin M.Y."/>
            <person name="Jogler C."/>
        </authorList>
    </citation>
    <scope>NUCLEOTIDE SEQUENCE [LARGE SCALE GENOMIC DNA]</scope>
    <source>
        <strain evidence="3 4">V22</strain>
    </source>
</reference>
<dbReference type="InterPro" id="IPR019734">
    <property type="entry name" value="TPR_rpt"/>
</dbReference>
<dbReference type="Gene3D" id="1.25.40.10">
    <property type="entry name" value="Tetratricopeptide repeat domain"/>
    <property type="match status" value="2"/>
</dbReference>
<dbReference type="Pfam" id="PF13432">
    <property type="entry name" value="TPR_16"/>
    <property type="match status" value="1"/>
</dbReference>
<organism evidence="3 4">
    <name type="scientific">Calycomorphotria hydatis</name>
    <dbReference type="NCBI Taxonomy" id="2528027"/>
    <lineage>
        <taxon>Bacteria</taxon>
        <taxon>Pseudomonadati</taxon>
        <taxon>Planctomycetota</taxon>
        <taxon>Planctomycetia</taxon>
        <taxon>Planctomycetales</taxon>
        <taxon>Planctomycetaceae</taxon>
        <taxon>Calycomorphotria</taxon>
    </lineage>
</organism>
<feature type="repeat" description="TPR" evidence="1">
    <location>
        <begin position="110"/>
        <end position="143"/>
    </location>
</feature>
<keyword evidence="1" id="KW-0802">TPR repeat</keyword>
<feature type="repeat" description="TPR" evidence="1">
    <location>
        <begin position="144"/>
        <end position="177"/>
    </location>
</feature>
<dbReference type="KEGG" id="chya:V22_09990"/>
<dbReference type="PANTHER" id="PTHR44998:SF1">
    <property type="entry name" value="UDP-N-ACETYLGLUCOSAMINE--PEPTIDE N-ACETYLGLUCOSAMINYLTRANSFERASE 110 KDA SUBUNIT"/>
    <property type="match status" value="1"/>
</dbReference>
<name>A0A517T5X9_9PLAN</name>
<feature type="region of interest" description="Disordered" evidence="2">
    <location>
        <begin position="312"/>
        <end position="346"/>
    </location>
</feature>
<evidence type="ECO:0000313" key="4">
    <source>
        <dbReference type="Proteomes" id="UP000319976"/>
    </source>
</evidence>
<dbReference type="OrthoDB" id="267414at2"/>
<proteinExistence type="predicted"/>
<keyword evidence="4" id="KW-1185">Reference proteome</keyword>
<feature type="compositionally biased region" description="Basic and acidic residues" evidence="2">
    <location>
        <begin position="312"/>
        <end position="322"/>
    </location>
</feature>
<dbReference type="InterPro" id="IPR011990">
    <property type="entry name" value="TPR-like_helical_dom_sf"/>
</dbReference>
<evidence type="ECO:0000256" key="1">
    <source>
        <dbReference type="PROSITE-ProRule" id="PRU00339"/>
    </source>
</evidence>
<dbReference type="Proteomes" id="UP000319976">
    <property type="component" value="Chromosome"/>
</dbReference>
<dbReference type="PANTHER" id="PTHR44998">
    <property type="match status" value="1"/>
</dbReference>
<evidence type="ECO:0000313" key="3">
    <source>
        <dbReference type="EMBL" id="QDT63774.1"/>
    </source>
</evidence>
<dbReference type="RefSeq" id="WP_145260347.1">
    <property type="nucleotide sequence ID" value="NZ_CP036316.1"/>
</dbReference>
<feature type="compositionally biased region" description="Acidic residues" evidence="2">
    <location>
        <begin position="323"/>
        <end position="334"/>
    </location>
</feature>
<evidence type="ECO:0000256" key="2">
    <source>
        <dbReference type="SAM" id="MobiDB-lite"/>
    </source>
</evidence>
<dbReference type="SMART" id="SM00028">
    <property type="entry name" value="TPR"/>
    <property type="match status" value="4"/>
</dbReference>
<dbReference type="SUPFAM" id="SSF48452">
    <property type="entry name" value="TPR-like"/>
    <property type="match status" value="1"/>
</dbReference>
<accession>A0A517T5X9</accession>
<dbReference type="EMBL" id="CP036316">
    <property type="protein sequence ID" value="QDT63774.1"/>
    <property type="molecule type" value="Genomic_DNA"/>
</dbReference>
<dbReference type="Pfam" id="PF00515">
    <property type="entry name" value="TPR_1"/>
    <property type="match status" value="2"/>
</dbReference>
<sequence>MGTEVENDDLMKKARALVREKKYGPAIEVMWILLADNPEDADLHNAIASIYFMSGEYDAALTHYERILKLSPMMMGKAQVNIGALYNCMGRHKEALEILRKGVMREKKSAEGFYNLGLAHRKLGQNPMAISAFKEAIKINPSFLEAYQNLGNAFLESKNYQQAIMQFEKALTINPKFTKARVGLQEAEQSSHAAKKDYGPFGRLVDVSRLKRADSAEASERTMSQDERERDRTKVHNLSREIQTAAGRLVSALREDLDPALHVLEKMIVQGRNDRTLLETTIKYQQIIEKCDEQRMSLRRKVLELWGHEELHNTPVEEKAEATEEDISEEESDDFSNPFILPDEFL</sequence>
<feature type="region of interest" description="Disordered" evidence="2">
    <location>
        <begin position="215"/>
        <end position="234"/>
    </location>
</feature>
<feature type="repeat" description="TPR" evidence="1">
    <location>
        <begin position="41"/>
        <end position="74"/>
    </location>
</feature>
<dbReference type="GO" id="GO:0016757">
    <property type="term" value="F:glycosyltransferase activity"/>
    <property type="evidence" value="ECO:0007669"/>
    <property type="project" value="TreeGrafter"/>
</dbReference>
<gene>
    <name evidence="3" type="ORF">V22_09990</name>
</gene>
<dbReference type="PROSITE" id="PS50293">
    <property type="entry name" value="TPR_REGION"/>
    <property type="match status" value="3"/>
</dbReference>
<protein>
    <submittedName>
        <fullName evidence="3">Lipoprotein NlpI</fullName>
    </submittedName>
</protein>
<dbReference type="GO" id="GO:0006493">
    <property type="term" value="P:protein O-linked glycosylation"/>
    <property type="evidence" value="ECO:0007669"/>
    <property type="project" value="TreeGrafter"/>
</dbReference>